<feature type="transmembrane region" description="Helical" evidence="1">
    <location>
        <begin position="12"/>
        <end position="32"/>
    </location>
</feature>
<reference evidence="2 3" key="1">
    <citation type="submission" date="2017-06" db="EMBL/GenBank/DDBJ databases">
        <authorList>
            <person name="Kim H.J."/>
            <person name="Triplett B.A."/>
        </authorList>
    </citation>
    <scope>NUCLEOTIDE SEQUENCE [LARGE SCALE GENOMIC DNA]</scope>
    <source>
        <strain evidence="2 3">DSM 19307</strain>
    </source>
</reference>
<keyword evidence="1" id="KW-1133">Transmembrane helix</keyword>
<sequence length="34" mass="3696">MEYQEESRFARIALTIIYSVGLGIIAALNLLAVG</sequence>
<dbReference type="AlphaFoldDB" id="A0A239IXB7"/>
<protein>
    <submittedName>
        <fullName evidence="2">Uncharacterized protein</fullName>
    </submittedName>
</protein>
<organism evidence="2 3">
    <name type="scientific">Ekhidna lutea</name>
    <dbReference type="NCBI Taxonomy" id="447679"/>
    <lineage>
        <taxon>Bacteria</taxon>
        <taxon>Pseudomonadati</taxon>
        <taxon>Bacteroidota</taxon>
        <taxon>Cytophagia</taxon>
        <taxon>Cytophagales</taxon>
        <taxon>Reichenbachiellaceae</taxon>
        <taxon>Ekhidna</taxon>
    </lineage>
</organism>
<evidence type="ECO:0000256" key="1">
    <source>
        <dbReference type="SAM" id="Phobius"/>
    </source>
</evidence>
<dbReference type="EMBL" id="FZPD01000003">
    <property type="protein sequence ID" value="SNS98416.1"/>
    <property type="molecule type" value="Genomic_DNA"/>
</dbReference>
<proteinExistence type="predicted"/>
<evidence type="ECO:0000313" key="3">
    <source>
        <dbReference type="Proteomes" id="UP000198393"/>
    </source>
</evidence>
<keyword evidence="1" id="KW-0472">Membrane</keyword>
<dbReference type="Proteomes" id="UP000198393">
    <property type="component" value="Unassembled WGS sequence"/>
</dbReference>
<name>A0A239IXB7_EKHLU</name>
<keyword evidence="3" id="KW-1185">Reference proteome</keyword>
<gene>
    <name evidence="2" type="ORF">SAMN05421640_1887</name>
</gene>
<keyword evidence="1" id="KW-0812">Transmembrane</keyword>
<accession>A0A239IXB7</accession>
<evidence type="ECO:0000313" key="2">
    <source>
        <dbReference type="EMBL" id="SNS98416.1"/>
    </source>
</evidence>